<keyword evidence="1" id="KW-0812">Transmembrane</keyword>
<accession>A0A8K2AC03</accession>
<reference evidence="2" key="1">
    <citation type="submission" date="2019-12" db="EMBL/GenBank/DDBJ databases">
        <title>High-Quality draft genome sequences of three cyanobacteria isolated from the limestone walls of the Old Cathedral of Coimbra.</title>
        <authorList>
            <person name="Tiago I."/>
            <person name="Soares F."/>
            <person name="Portugal A."/>
        </authorList>
    </citation>
    <scope>NUCLEOTIDE SEQUENCE [LARGE SCALE GENOMIC DNA]</scope>
    <source>
        <strain evidence="2">C</strain>
    </source>
</reference>
<protein>
    <submittedName>
        <fullName evidence="2">Uncharacterized protein</fullName>
    </submittedName>
</protein>
<evidence type="ECO:0000313" key="2">
    <source>
        <dbReference type="EMBL" id="NCJ05474.1"/>
    </source>
</evidence>
<evidence type="ECO:0000256" key="1">
    <source>
        <dbReference type="SAM" id="Phobius"/>
    </source>
</evidence>
<evidence type="ECO:0000313" key="3">
    <source>
        <dbReference type="Proteomes" id="UP000607397"/>
    </source>
</evidence>
<dbReference type="Proteomes" id="UP000607397">
    <property type="component" value="Unassembled WGS sequence"/>
</dbReference>
<dbReference type="RefSeq" id="WP_161823955.1">
    <property type="nucleotide sequence ID" value="NZ_WVIC01000004.1"/>
</dbReference>
<keyword evidence="1" id="KW-1133">Transmembrane helix</keyword>
<comment type="caution">
    <text evidence="2">The sequence shown here is derived from an EMBL/GenBank/DDBJ whole genome shotgun (WGS) entry which is preliminary data.</text>
</comment>
<keyword evidence="3" id="KW-1185">Reference proteome</keyword>
<sequence>MDRSQVVAVVTGAIALLLGLFYLAVVTLLDFRGEMQPAPLELTLRTIGQATPGGSTLLTKLLS</sequence>
<dbReference type="EMBL" id="WVIC01000004">
    <property type="protein sequence ID" value="NCJ05474.1"/>
    <property type="molecule type" value="Genomic_DNA"/>
</dbReference>
<feature type="transmembrane region" description="Helical" evidence="1">
    <location>
        <begin position="6"/>
        <end position="29"/>
    </location>
</feature>
<organism evidence="2 3">
    <name type="scientific">Petrachloros mirabilis ULC683</name>
    <dbReference type="NCBI Taxonomy" id="2781853"/>
    <lineage>
        <taxon>Bacteria</taxon>
        <taxon>Bacillati</taxon>
        <taxon>Cyanobacteriota</taxon>
        <taxon>Cyanophyceae</taxon>
        <taxon>Synechococcales</taxon>
        <taxon>Petrachlorosaceae</taxon>
        <taxon>Petrachloros</taxon>
        <taxon>Petrachloros mirabilis</taxon>
    </lineage>
</organism>
<keyword evidence="1" id="KW-0472">Membrane</keyword>
<dbReference type="AlphaFoldDB" id="A0A8K2AC03"/>
<name>A0A8K2AC03_9CYAN</name>
<proteinExistence type="predicted"/>
<gene>
    <name evidence="2" type="ORF">GS597_02880</name>
</gene>